<evidence type="ECO:0000313" key="1">
    <source>
        <dbReference type="EMBL" id="GBN61045.1"/>
    </source>
</evidence>
<sequence length="83" mass="9924">FKVWIQSVNGKRWILKFGSNRSTGKCRYQNLDPIGQRENVDIKVWIQSVNGKTFKMLIRFSSQHIGRRKRAILGKYRRKSREK</sequence>
<comment type="caution">
    <text evidence="1">The sequence shown here is derived from an EMBL/GenBank/DDBJ whole genome shotgun (WGS) entry which is preliminary data.</text>
</comment>
<dbReference type="EMBL" id="BGPR01013531">
    <property type="protein sequence ID" value="GBN61045.1"/>
    <property type="molecule type" value="Genomic_DNA"/>
</dbReference>
<gene>
    <name evidence="1" type="ORF">AVEN_131409_1</name>
</gene>
<organism evidence="1 2">
    <name type="scientific">Araneus ventricosus</name>
    <name type="common">Orbweaver spider</name>
    <name type="synonym">Epeira ventricosa</name>
    <dbReference type="NCBI Taxonomy" id="182803"/>
    <lineage>
        <taxon>Eukaryota</taxon>
        <taxon>Metazoa</taxon>
        <taxon>Ecdysozoa</taxon>
        <taxon>Arthropoda</taxon>
        <taxon>Chelicerata</taxon>
        <taxon>Arachnida</taxon>
        <taxon>Araneae</taxon>
        <taxon>Araneomorphae</taxon>
        <taxon>Entelegynae</taxon>
        <taxon>Araneoidea</taxon>
        <taxon>Araneidae</taxon>
        <taxon>Araneus</taxon>
    </lineage>
</organism>
<dbReference type="AlphaFoldDB" id="A0A4Y2QA02"/>
<proteinExistence type="predicted"/>
<name>A0A4Y2QA02_ARAVE</name>
<accession>A0A4Y2QA02</accession>
<feature type="non-terminal residue" evidence="1">
    <location>
        <position position="1"/>
    </location>
</feature>
<reference evidence="1 2" key="1">
    <citation type="journal article" date="2019" name="Sci. Rep.">
        <title>Orb-weaving spider Araneus ventricosus genome elucidates the spidroin gene catalogue.</title>
        <authorList>
            <person name="Kono N."/>
            <person name="Nakamura H."/>
            <person name="Ohtoshi R."/>
            <person name="Moran D.A.P."/>
            <person name="Shinohara A."/>
            <person name="Yoshida Y."/>
            <person name="Fujiwara M."/>
            <person name="Mori M."/>
            <person name="Tomita M."/>
            <person name="Arakawa K."/>
        </authorList>
    </citation>
    <scope>NUCLEOTIDE SEQUENCE [LARGE SCALE GENOMIC DNA]</scope>
</reference>
<protein>
    <submittedName>
        <fullName evidence="1">Uncharacterized protein</fullName>
    </submittedName>
</protein>
<dbReference type="Proteomes" id="UP000499080">
    <property type="component" value="Unassembled WGS sequence"/>
</dbReference>
<evidence type="ECO:0000313" key="2">
    <source>
        <dbReference type="Proteomes" id="UP000499080"/>
    </source>
</evidence>
<keyword evidence="2" id="KW-1185">Reference proteome</keyword>